<reference evidence="2 3" key="1">
    <citation type="submission" date="2016-06" db="EMBL/GenBank/DDBJ databases">
        <authorList>
            <person name="Kjaerup R.B."/>
            <person name="Dalgaard T.S."/>
            <person name="Juul-Madsen H.R."/>
        </authorList>
    </citation>
    <scope>NUCLEOTIDE SEQUENCE [LARGE SCALE GENOMIC DNA]</scope>
    <source>
        <strain evidence="2 3">E3012</strain>
    </source>
</reference>
<evidence type="ECO:0000313" key="3">
    <source>
        <dbReference type="Proteomes" id="UP000092683"/>
    </source>
</evidence>
<gene>
    <name evidence="2" type="ORF">A5677_07165</name>
</gene>
<dbReference type="Gene3D" id="3.30.720.110">
    <property type="match status" value="1"/>
</dbReference>
<dbReference type="InterPro" id="IPR037523">
    <property type="entry name" value="VOC_core"/>
</dbReference>
<evidence type="ECO:0000313" key="2">
    <source>
        <dbReference type="EMBL" id="OCB42957.1"/>
    </source>
</evidence>
<dbReference type="InterPro" id="IPR004360">
    <property type="entry name" value="Glyas_Fos-R_dOase_dom"/>
</dbReference>
<comment type="caution">
    <text evidence="2">The sequence shown here is derived from an EMBL/GenBank/DDBJ whole genome shotgun (WGS) entry which is preliminary data.</text>
</comment>
<dbReference type="Proteomes" id="UP000092683">
    <property type="component" value="Unassembled WGS sequence"/>
</dbReference>
<organism evidence="2 3">
    <name type="scientific">Mycobacterium malmoense</name>
    <dbReference type="NCBI Taxonomy" id="1780"/>
    <lineage>
        <taxon>Bacteria</taxon>
        <taxon>Bacillati</taxon>
        <taxon>Actinomycetota</taxon>
        <taxon>Actinomycetes</taxon>
        <taxon>Mycobacteriales</taxon>
        <taxon>Mycobacteriaceae</taxon>
        <taxon>Mycobacterium</taxon>
    </lineage>
</organism>
<dbReference type="Gene3D" id="3.30.720.120">
    <property type="match status" value="1"/>
</dbReference>
<sequence length="135" mass="14638">MTGSNPSVWLTLQAHDAPALIDYYVHTFGFVLAARYGEGSRVDHAQLNWPEGTGGIMLGSHKPGAQWCREPGTSGGYVVTTDPATLYERIRERAGDIVRPLGETPYGAREFSVRDPEGNLWSFGDYRGAPCPPGG</sequence>
<feature type="domain" description="VOC" evidence="1">
    <location>
        <begin position="6"/>
        <end position="126"/>
    </location>
</feature>
<dbReference type="EMBL" id="MBEE01000269">
    <property type="protein sequence ID" value="OCB42957.1"/>
    <property type="molecule type" value="Genomic_DNA"/>
</dbReference>
<dbReference type="OrthoDB" id="9809391at2"/>
<dbReference type="RefSeq" id="WP_065444772.1">
    <property type="nucleotide sequence ID" value="NZ_MBEA01000179.1"/>
</dbReference>
<dbReference type="PROSITE" id="PS51819">
    <property type="entry name" value="VOC"/>
    <property type="match status" value="1"/>
</dbReference>
<dbReference type="InterPro" id="IPR029068">
    <property type="entry name" value="Glyas_Bleomycin-R_OHBP_Dase"/>
</dbReference>
<dbReference type="AlphaFoldDB" id="A0A1B9CKU5"/>
<proteinExistence type="predicted"/>
<accession>A0A1B9CKU5</accession>
<name>A0A1B9CKU5_MYCMA</name>
<dbReference type="SUPFAM" id="SSF54593">
    <property type="entry name" value="Glyoxalase/Bleomycin resistance protein/Dihydroxybiphenyl dioxygenase"/>
    <property type="match status" value="1"/>
</dbReference>
<protein>
    <submittedName>
        <fullName evidence="2">Glyoxalase</fullName>
    </submittedName>
</protein>
<evidence type="ECO:0000259" key="1">
    <source>
        <dbReference type="PROSITE" id="PS51819"/>
    </source>
</evidence>
<dbReference type="Pfam" id="PF00903">
    <property type="entry name" value="Glyoxalase"/>
    <property type="match status" value="1"/>
</dbReference>